<feature type="transmembrane region" description="Helical" evidence="6">
    <location>
        <begin position="425"/>
        <end position="447"/>
    </location>
</feature>
<feature type="transmembrane region" description="Helical" evidence="6">
    <location>
        <begin position="222"/>
        <end position="239"/>
    </location>
</feature>
<evidence type="ECO:0000259" key="7">
    <source>
        <dbReference type="PROSITE" id="PS50850"/>
    </source>
</evidence>
<feature type="transmembrane region" description="Helical" evidence="6">
    <location>
        <begin position="81"/>
        <end position="104"/>
    </location>
</feature>
<feature type="transmembrane region" description="Helical" evidence="6">
    <location>
        <begin position="140"/>
        <end position="161"/>
    </location>
</feature>
<organism evidence="8 9">
    <name type="scientific">Paenibacillus vulneris</name>
    <dbReference type="NCBI Taxonomy" id="1133364"/>
    <lineage>
        <taxon>Bacteria</taxon>
        <taxon>Bacillati</taxon>
        <taxon>Bacillota</taxon>
        <taxon>Bacilli</taxon>
        <taxon>Bacillales</taxon>
        <taxon>Paenibacillaceae</taxon>
        <taxon>Paenibacillus</taxon>
    </lineage>
</organism>
<feature type="transmembrane region" description="Helical" evidence="6">
    <location>
        <begin position="52"/>
        <end position="69"/>
    </location>
</feature>
<comment type="subcellular location">
    <subcellularLocation>
        <location evidence="1">Cell membrane</location>
        <topology evidence="1">Multi-pass membrane protein</topology>
    </subcellularLocation>
</comment>
<dbReference type="Gene3D" id="1.20.1250.20">
    <property type="entry name" value="MFS general substrate transporter like domains"/>
    <property type="match status" value="1"/>
</dbReference>
<evidence type="ECO:0000256" key="6">
    <source>
        <dbReference type="SAM" id="Phobius"/>
    </source>
</evidence>
<dbReference type="RefSeq" id="WP_345590037.1">
    <property type="nucleotide sequence ID" value="NZ_BAABJG010000021.1"/>
</dbReference>
<feature type="transmembrane region" description="Helical" evidence="6">
    <location>
        <begin position="110"/>
        <end position="128"/>
    </location>
</feature>
<dbReference type="Gene3D" id="1.20.1720.10">
    <property type="entry name" value="Multidrug resistance protein D"/>
    <property type="match status" value="1"/>
</dbReference>
<accession>A0ABW3UJQ6</accession>
<feature type="transmembrane region" description="Helical" evidence="6">
    <location>
        <begin position="167"/>
        <end position="184"/>
    </location>
</feature>
<dbReference type="InterPro" id="IPR020846">
    <property type="entry name" value="MFS_dom"/>
</dbReference>
<gene>
    <name evidence="8" type="ORF">ACFQ4B_13830</name>
</gene>
<dbReference type="InterPro" id="IPR036259">
    <property type="entry name" value="MFS_trans_sf"/>
</dbReference>
<dbReference type="InterPro" id="IPR011701">
    <property type="entry name" value="MFS"/>
</dbReference>
<keyword evidence="5 6" id="KW-0472">Membrane</keyword>
<feature type="transmembrane region" description="Helical" evidence="6">
    <location>
        <begin position="347"/>
        <end position="367"/>
    </location>
</feature>
<evidence type="ECO:0000256" key="1">
    <source>
        <dbReference type="ARBA" id="ARBA00004651"/>
    </source>
</evidence>
<reference evidence="9" key="1">
    <citation type="journal article" date="2019" name="Int. J. Syst. Evol. Microbiol.">
        <title>The Global Catalogue of Microorganisms (GCM) 10K type strain sequencing project: providing services to taxonomists for standard genome sequencing and annotation.</title>
        <authorList>
            <consortium name="The Broad Institute Genomics Platform"/>
            <consortium name="The Broad Institute Genome Sequencing Center for Infectious Disease"/>
            <person name="Wu L."/>
            <person name="Ma J."/>
        </authorList>
    </citation>
    <scope>NUCLEOTIDE SEQUENCE [LARGE SCALE GENOMIC DNA]</scope>
    <source>
        <strain evidence="9">CCUG 53270</strain>
    </source>
</reference>
<dbReference type="Pfam" id="PF07690">
    <property type="entry name" value="MFS_1"/>
    <property type="match status" value="1"/>
</dbReference>
<evidence type="ECO:0000256" key="5">
    <source>
        <dbReference type="ARBA" id="ARBA00023136"/>
    </source>
</evidence>
<feature type="transmembrane region" description="Helical" evidence="6">
    <location>
        <begin position="322"/>
        <end position="341"/>
    </location>
</feature>
<sequence length="467" mass="50296">MQTNHSIQKNAGELLLGILVFTLIISVMNATMFNVALPIINNQFQLSPSQGSWIITGYMIVYAIGSVTYGKLTDRYSLKNLLTFGLLFFAMGSVVGLVATQYWMVIVGRIVQAAGAAVIPAVTMIVPVRYFSPERRGRALGTVAIGYALGLALGPIIAGVVSSTWNWRVLFVISLLSLFTLPMYRKYLEDEKGVASKMDFIGGSLLAGTVALLLLALTQENIWVAAAGAISFILFLLRIRLATAPFIDPAIFRNKPFSFGLIITFVMIGISFAIPFVTPQLLSSVNHLSPVFIGMVMLPSAIMAAILGRRGGKLADEKGNPFLVYTAAALLIIGFVCLSSVVGMSPVFIAIFLIFGVLGQSFMQIAMSNTVSRALPKEHIGVGMGLFSMITFISSAASAAAIGKVLDFGTSTVHFNPIPQNSTTFVYSDIFLVLAILVVMMVALYYVQFGRAAKMAKDRVMDSKSVT</sequence>
<evidence type="ECO:0000313" key="8">
    <source>
        <dbReference type="EMBL" id="MFD1221202.1"/>
    </source>
</evidence>
<dbReference type="PROSITE" id="PS50850">
    <property type="entry name" value="MFS"/>
    <property type="match status" value="1"/>
</dbReference>
<dbReference type="PANTHER" id="PTHR42718:SF9">
    <property type="entry name" value="MAJOR FACILITATOR SUPERFAMILY MULTIDRUG TRANSPORTER MFSC"/>
    <property type="match status" value="1"/>
</dbReference>
<dbReference type="PANTHER" id="PTHR42718">
    <property type="entry name" value="MAJOR FACILITATOR SUPERFAMILY MULTIDRUG TRANSPORTER MFSC"/>
    <property type="match status" value="1"/>
</dbReference>
<feature type="transmembrane region" description="Helical" evidence="6">
    <location>
        <begin position="379"/>
        <end position="405"/>
    </location>
</feature>
<evidence type="ECO:0000256" key="4">
    <source>
        <dbReference type="ARBA" id="ARBA00022989"/>
    </source>
</evidence>
<proteinExistence type="predicted"/>
<name>A0ABW3UJQ6_9BACL</name>
<protein>
    <submittedName>
        <fullName evidence="8">MFS transporter</fullName>
    </submittedName>
</protein>
<keyword evidence="4 6" id="KW-1133">Transmembrane helix</keyword>
<feature type="transmembrane region" description="Helical" evidence="6">
    <location>
        <begin position="196"/>
        <end position="216"/>
    </location>
</feature>
<dbReference type="PRINTS" id="PR01036">
    <property type="entry name" value="TCRTETB"/>
</dbReference>
<comment type="caution">
    <text evidence="8">The sequence shown here is derived from an EMBL/GenBank/DDBJ whole genome shotgun (WGS) entry which is preliminary data.</text>
</comment>
<evidence type="ECO:0000313" key="9">
    <source>
        <dbReference type="Proteomes" id="UP001597180"/>
    </source>
</evidence>
<evidence type="ECO:0000256" key="2">
    <source>
        <dbReference type="ARBA" id="ARBA00022448"/>
    </source>
</evidence>
<feature type="transmembrane region" description="Helical" evidence="6">
    <location>
        <begin position="259"/>
        <end position="278"/>
    </location>
</feature>
<dbReference type="SUPFAM" id="SSF103473">
    <property type="entry name" value="MFS general substrate transporter"/>
    <property type="match status" value="1"/>
</dbReference>
<dbReference type="CDD" id="cd17321">
    <property type="entry name" value="MFS_MMR_MDR_like"/>
    <property type="match status" value="1"/>
</dbReference>
<keyword evidence="2" id="KW-0813">Transport</keyword>
<evidence type="ECO:0000256" key="3">
    <source>
        <dbReference type="ARBA" id="ARBA00022692"/>
    </source>
</evidence>
<feature type="domain" description="Major facilitator superfamily (MFS) profile" evidence="7">
    <location>
        <begin position="15"/>
        <end position="453"/>
    </location>
</feature>
<dbReference type="EMBL" id="JBHTLU010000015">
    <property type="protein sequence ID" value="MFD1221202.1"/>
    <property type="molecule type" value="Genomic_DNA"/>
</dbReference>
<keyword evidence="3 6" id="KW-0812">Transmembrane</keyword>
<dbReference type="Proteomes" id="UP001597180">
    <property type="component" value="Unassembled WGS sequence"/>
</dbReference>
<feature type="transmembrane region" description="Helical" evidence="6">
    <location>
        <begin position="12"/>
        <end position="40"/>
    </location>
</feature>
<keyword evidence="9" id="KW-1185">Reference proteome</keyword>
<feature type="transmembrane region" description="Helical" evidence="6">
    <location>
        <begin position="290"/>
        <end position="310"/>
    </location>
</feature>